<dbReference type="GeneID" id="98664423"/>
<keyword evidence="4" id="KW-1185">Reference proteome</keyword>
<dbReference type="InterPro" id="IPR005545">
    <property type="entry name" value="YCII"/>
</dbReference>
<dbReference type="SUPFAM" id="SSF54909">
    <property type="entry name" value="Dimeric alpha+beta barrel"/>
    <property type="match status" value="1"/>
</dbReference>
<sequence length="101" mass="11723">MPWMVETYDKFDCAELRNRIRPAHLDYLEAHKGILLACGAKIDDEGKTASGGLYLLDLETREDAQSFIEQDPFYQEGLFARVFVTRWRKAYLNGFNTLNED</sequence>
<feature type="domain" description="YCII-related" evidence="2">
    <location>
        <begin position="1"/>
        <end position="88"/>
    </location>
</feature>
<reference evidence="3 4" key="1">
    <citation type="submission" date="2016-10" db="EMBL/GenBank/DDBJ databases">
        <authorList>
            <person name="de Groot N.N."/>
        </authorList>
    </citation>
    <scope>NUCLEOTIDE SEQUENCE [LARGE SCALE GENOMIC DNA]</scope>
    <source>
        <strain evidence="3 4">CGMCC 1.8891</strain>
    </source>
</reference>
<dbReference type="OrthoDB" id="2293521at2"/>
<evidence type="ECO:0000313" key="3">
    <source>
        <dbReference type="EMBL" id="SFK05057.1"/>
    </source>
</evidence>
<dbReference type="STRING" id="576117.SAMN04488138_12318"/>
<protein>
    <recommendedName>
        <fullName evidence="2">YCII-related domain-containing protein</fullName>
    </recommendedName>
</protein>
<dbReference type="InterPro" id="IPR051807">
    <property type="entry name" value="Sec-metab_biosynth-assoc"/>
</dbReference>
<gene>
    <name evidence="3" type="ORF">SAMN04488138_12318</name>
</gene>
<dbReference type="EMBL" id="FORY01000023">
    <property type="protein sequence ID" value="SFK05057.1"/>
    <property type="molecule type" value="Genomic_DNA"/>
</dbReference>
<evidence type="ECO:0000256" key="1">
    <source>
        <dbReference type="ARBA" id="ARBA00007689"/>
    </source>
</evidence>
<dbReference type="InterPro" id="IPR011008">
    <property type="entry name" value="Dimeric_a/b-barrel"/>
</dbReference>
<dbReference type="AlphaFoldDB" id="A0A1I3WE37"/>
<organism evidence="3 4">
    <name type="scientific">Celeribacter halophilus</name>
    <dbReference type="NCBI Taxonomy" id="576117"/>
    <lineage>
        <taxon>Bacteria</taxon>
        <taxon>Pseudomonadati</taxon>
        <taxon>Pseudomonadota</taxon>
        <taxon>Alphaproteobacteria</taxon>
        <taxon>Rhodobacterales</taxon>
        <taxon>Roseobacteraceae</taxon>
        <taxon>Celeribacter</taxon>
    </lineage>
</organism>
<accession>A0A1I3WE37</accession>
<dbReference type="Gene3D" id="3.30.70.1060">
    <property type="entry name" value="Dimeric alpha+beta barrel"/>
    <property type="match status" value="1"/>
</dbReference>
<dbReference type="PANTHER" id="PTHR33606:SF3">
    <property type="entry name" value="PROTEIN YCII"/>
    <property type="match status" value="1"/>
</dbReference>
<evidence type="ECO:0000259" key="2">
    <source>
        <dbReference type="Pfam" id="PF03795"/>
    </source>
</evidence>
<evidence type="ECO:0000313" key="4">
    <source>
        <dbReference type="Proteomes" id="UP000183299"/>
    </source>
</evidence>
<name>A0A1I3WE37_9RHOB</name>
<dbReference type="PANTHER" id="PTHR33606">
    <property type="entry name" value="PROTEIN YCII"/>
    <property type="match status" value="1"/>
</dbReference>
<dbReference type="Proteomes" id="UP000183299">
    <property type="component" value="Unassembled WGS sequence"/>
</dbReference>
<comment type="similarity">
    <text evidence="1">Belongs to the YciI family.</text>
</comment>
<proteinExistence type="inferred from homology"/>
<dbReference type="Pfam" id="PF03795">
    <property type="entry name" value="YCII"/>
    <property type="match status" value="1"/>
</dbReference>
<dbReference type="RefSeq" id="WP_066606588.1">
    <property type="nucleotide sequence ID" value="NZ_FORY01000023.1"/>
</dbReference>